<gene>
    <name evidence="2" type="ORF">B0H15DRAFT_944272</name>
</gene>
<protein>
    <submittedName>
        <fullName evidence="2">Uncharacterized protein</fullName>
    </submittedName>
</protein>
<name>A0AAD6UJF7_9AGAR</name>
<comment type="caution">
    <text evidence="2">The sequence shown here is derived from an EMBL/GenBank/DDBJ whole genome shotgun (WGS) entry which is preliminary data.</text>
</comment>
<keyword evidence="3" id="KW-1185">Reference proteome</keyword>
<feature type="region of interest" description="Disordered" evidence="1">
    <location>
        <begin position="228"/>
        <end position="260"/>
    </location>
</feature>
<feature type="region of interest" description="Disordered" evidence="1">
    <location>
        <begin position="124"/>
        <end position="144"/>
    </location>
</feature>
<proteinExistence type="predicted"/>
<dbReference type="AlphaFoldDB" id="A0AAD6UJF7"/>
<reference evidence="2" key="1">
    <citation type="submission" date="2023-03" db="EMBL/GenBank/DDBJ databases">
        <title>Massive genome expansion in bonnet fungi (Mycena s.s.) driven by repeated elements and novel gene families across ecological guilds.</title>
        <authorList>
            <consortium name="Lawrence Berkeley National Laboratory"/>
            <person name="Harder C.B."/>
            <person name="Miyauchi S."/>
            <person name="Viragh M."/>
            <person name="Kuo A."/>
            <person name="Thoen E."/>
            <person name="Andreopoulos B."/>
            <person name="Lu D."/>
            <person name="Skrede I."/>
            <person name="Drula E."/>
            <person name="Henrissat B."/>
            <person name="Morin E."/>
            <person name="Kohler A."/>
            <person name="Barry K."/>
            <person name="LaButti K."/>
            <person name="Morin E."/>
            <person name="Salamov A."/>
            <person name="Lipzen A."/>
            <person name="Mereny Z."/>
            <person name="Hegedus B."/>
            <person name="Baldrian P."/>
            <person name="Stursova M."/>
            <person name="Weitz H."/>
            <person name="Taylor A."/>
            <person name="Grigoriev I.V."/>
            <person name="Nagy L.G."/>
            <person name="Martin F."/>
            <person name="Kauserud H."/>
        </authorList>
    </citation>
    <scope>NUCLEOTIDE SEQUENCE</scope>
    <source>
        <strain evidence="2">CBHHK173m</strain>
    </source>
</reference>
<feature type="compositionally biased region" description="Low complexity" evidence="1">
    <location>
        <begin position="250"/>
        <end position="260"/>
    </location>
</feature>
<evidence type="ECO:0000313" key="3">
    <source>
        <dbReference type="Proteomes" id="UP001222325"/>
    </source>
</evidence>
<sequence>MPSVWYPLAQTAPRLTPMLSTPAPTRLQTALRSRLRPPPAASRIRPAPARSIVRARYAPLCHQQHPVALSAASQPSKDTTNPYTAPPVHLPCAPAALDAAVADTDPGSAVRLMACTQQWQTVVRSEQRSAPSTAPAASDAPDPLPALPVRAAPVSVSAAATSPAVRCVASTAVAAKRPRVFFSASVSPAAASLAPNANDSEQLASRSLVAVPPFLPPPHARKLVPRVESGAGRRVAPAPPVALSERNTTSPALAPAPRARPLRPARLAPALSPPLQSARTPVLRLHIAVYAGRAHLELADQRAVG</sequence>
<organism evidence="2 3">
    <name type="scientific">Mycena belliarum</name>
    <dbReference type="NCBI Taxonomy" id="1033014"/>
    <lineage>
        <taxon>Eukaryota</taxon>
        <taxon>Fungi</taxon>
        <taxon>Dikarya</taxon>
        <taxon>Basidiomycota</taxon>
        <taxon>Agaricomycotina</taxon>
        <taxon>Agaricomycetes</taxon>
        <taxon>Agaricomycetidae</taxon>
        <taxon>Agaricales</taxon>
        <taxon>Marasmiineae</taxon>
        <taxon>Mycenaceae</taxon>
        <taxon>Mycena</taxon>
    </lineage>
</organism>
<feature type="compositionally biased region" description="Low complexity" evidence="1">
    <location>
        <begin position="128"/>
        <end position="144"/>
    </location>
</feature>
<dbReference type="Proteomes" id="UP001222325">
    <property type="component" value="Unassembled WGS sequence"/>
</dbReference>
<accession>A0AAD6UJF7</accession>
<evidence type="ECO:0000313" key="2">
    <source>
        <dbReference type="EMBL" id="KAJ7100979.1"/>
    </source>
</evidence>
<dbReference type="EMBL" id="JARJCN010000005">
    <property type="protein sequence ID" value="KAJ7100979.1"/>
    <property type="molecule type" value="Genomic_DNA"/>
</dbReference>
<evidence type="ECO:0000256" key="1">
    <source>
        <dbReference type="SAM" id="MobiDB-lite"/>
    </source>
</evidence>